<keyword evidence="1" id="KW-0808">Transferase</keyword>
<gene>
    <name evidence="1" type="ORF">IQ17_04081</name>
</gene>
<keyword evidence="1" id="KW-0418">Kinase</keyword>
<evidence type="ECO:0000313" key="1">
    <source>
        <dbReference type="EMBL" id="TWI02468.1"/>
    </source>
</evidence>
<organism evidence="1 2">
    <name type="scientific">Bradyrhizobium daqingense</name>
    <dbReference type="NCBI Taxonomy" id="993502"/>
    <lineage>
        <taxon>Bacteria</taxon>
        <taxon>Pseudomonadati</taxon>
        <taxon>Pseudomonadota</taxon>
        <taxon>Alphaproteobacteria</taxon>
        <taxon>Hyphomicrobiales</taxon>
        <taxon>Nitrobacteraceae</taxon>
        <taxon>Bradyrhizobium</taxon>
    </lineage>
</organism>
<reference evidence="1 2" key="1">
    <citation type="journal article" date="2015" name="Stand. Genomic Sci.">
        <title>Genomic Encyclopedia of Bacterial and Archaeal Type Strains, Phase III: the genomes of soil and plant-associated and newly described type strains.</title>
        <authorList>
            <person name="Whitman W.B."/>
            <person name="Woyke T."/>
            <person name="Klenk H.P."/>
            <person name="Zhou Y."/>
            <person name="Lilburn T.G."/>
            <person name="Beck B.J."/>
            <person name="De Vos P."/>
            <person name="Vandamme P."/>
            <person name="Eisen J.A."/>
            <person name="Garrity G."/>
            <person name="Hugenholtz P."/>
            <person name="Kyrpides N.C."/>
        </authorList>
    </citation>
    <scope>NUCLEOTIDE SEQUENCE [LARGE SCALE GENOMIC DNA]</scope>
    <source>
        <strain evidence="1 2">CGMCC 1.10947</strain>
    </source>
</reference>
<dbReference type="AlphaFoldDB" id="A0A562L4A2"/>
<protein>
    <submittedName>
        <fullName evidence="1">Histidine kinase/DNA gyrase B/HSP90-like ATPase</fullName>
    </submittedName>
</protein>
<dbReference type="SUPFAM" id="SSF55874">
    <property type="entry name" value="ATPase domain of HSP90 chaperone/DNA topoisomerase II/histidine kinase"/>
    <property type="match status" value="1"/>
</dbReference>
<dbReference type="RefSeq" id="WP_145637324.1">
    <property type="nucleotide sequence ID" value="NZ_VLKL01000011.1"/>
</dbReference>
<accession>A0A562L4A2</accession>
<dbReference type="Gene3D" id="3.30.565.10">
    <property type="entry name" value="Histidine kinase-like ATPase, C-terminal domain"/>
    <property type="match status" value="1"/>
</dbReference>
<dbReference type="GO" id="GO:0016301">
    <property type="term" value="F:kinase activity"/>
    <property type="evidence" value="ECO:0007669"/>
    <property type="project" value="UniProtKB-KW"/>
</dbReference>
<dbReference type="OrthoDB" id="2041081at2"/>
<name>A0A562L4A2_9BRAD</name>
<dbReference type="EMBL" id="VLKL01000011">
    <property type="protein sequence ID" value="TWI02468.1"/>
    <property type="molecule type" value="Genomic_DNA"/>
</dbReference>
<comment type="caution">
    <text evidence="1">The sequence shown here is derived from an EMBL/GenBank/DDBJ whole genome shotgun (WGS) entry which is preliminary data.</text>
</comment>
<dbReference type="Proteomes" id="UP000317176">
    <property type="component" value="Unassembled WGS sequence"/>
</dbReference>
<keyword evidence="2" id="KW-1185">Reference proteome</keyword>
<proteinExistence type="predicted"/>
<dbReference type="InterPro" id="IPR036890">
    <property type="entry name" value="HATPase_C_sf"/>
</dbReference>
<sequence length="661" mass="74826">MDKLTTDTLLKPDMLAVLSRTHLQVNLHGFLLPIFEAISNAMHGIEEAFDDSASAEKIGLVKVTFKDWTDPHKIVVSVSDNGAGLHDDNYRSFKTPFSGAKLSQKGRGFGRFIAFKVFARVVYHSRFAFFGSTDVRAFRFDVNQEQELILLQDQPVFEGTGLAVTYDQPLLGWHDLIRALKADDITDEIGAHFLPYFLYRWLPQIIIQFDEGEPIDIRSRFQGMFKKFAEGTITCDIDGAPEELSYSLAKLPRTQQFKSHCLLLSAADRIVGTPRDLSNKIGQPFFFDENGERYVVIAVVRGEAFESRLNDSRTGINLGPRTVEDVVSHISDVIQREEHAQIDKIKSDQSVELAEALRENPILKLGLRGKTVSDYVKAKPNNWKPEQFISDLAIERYRATADLTKQIVAASANADNYEATIKQIVAKIDAGKKETLAEYVIHRKNIIALVEVARRFQDNGKRAPEDAIHDLVFRRFSDSASVDYFEHNLWLVDDALAFLPYVSSDRTLHGGRRGKGDKVTDLLFFDDSMILGDNDGTTLTIVEFKRPSRNDYAFGSEKDDPILQVINTLDKATAEGGISKTDGTYFSFANVVRRFAFVIADLTPTMIKVLHKHDFQNGWNPKVFVRYRERDAIFIQAFGYDTLIENAKKRNHAFFKVLLDE</sequence>
<evidence type="ECO:0000313" key="2">
    <source>
        <dbReference type="Proteomes" id="UP000317176"/>
    </source>
</evidence>